<proteinExistence type="predicted"/>
<protein>
    <submittedName>
        <fullName evidence="2">Uncharacterized protein</fullName>
    </submittedName>
</protein>
<feature type="signal peptide" evidence="1">
    <location>
        <begin position="1"/>
        <end position="35"/>
    </location>
</feature>
<comment type="caution">
    <text evidence="2">The sequence shown here is derived from an EMBL/GenBank/DDBJ whole genome shotgun (WGS) entry which is preliminary data.</text>
</comment>
<gene>
    <name evidence="2" type="ORF">ENR23_06510</name>
</gene>
<dbReference type="EMBL" id="DSQF01000012">
    <property type="protein sequence ID" value="HGZ43063.1"/>
    <property type="molecule type" value="Genomic_DNA"/>
</dbReference>
<sequence length="294" mass="30219">MPGHARPRRAFSFSLSPALAVALAVALAGAGAAPAAGGSRRGSFDRAPFVHGRDARPAGAVAHAPAAFLAGDALSPTERTSPALAALLADVDTELARLVPGPRVAPAADVARGAPRVRFGCLSGDPGPDGNVASDGECDPRTRRMRFDVEGPSRAWREAAAAAAGDSVGALVVVQLSLGQHWVRQQDWKGAKAIELGRGRRVPVPWLTSLDDPVEVLQLTGALVARDGRVLRVAAEGLAARRTGMTASVLGAQEILTEEDLAAARAAARDDLPGAPPAWRAALEALVGALLEPR</sequence>
<keyword evidence="1" id="KW-0732">Signal</keyword>
<organism evidence="2">
    <name type="scientific">Eiseniibacteriota bacterium</name>
    <dbReference type="NCBI Taxonomy" id="2212470"/>
    <lineage>
        <taxon>Bacteria</taxon>
        <taxon>Candidatus Eiseniibacteriota</taxon>
    </lineage>
</organism>
<dbReference type="AlphaFoldDB" id="A0A832I232"/>
<name>A0A832I232_UNCEI</name>
<reference evidence="2" key="1">
    <citation type="journal article" date="2020" name="mSystems">
        <title>Genome- and Community-Level Interaction Insights into Carbon Utilization and Element Cycling Functions of Hydrothermarchaeota in Hydrothermal Sediment.</title>
        <authorList>
            <person name="Zhou Z."/>
            <person name="Liu Y."/>
            <person name="Xu W."/>
            <person name="Pan J."/>
            <person name="Luo Z.H."/>
            <person name="Li M."/>
        </authorList>
    </citation>
    <scope>NUCLEOTIDE SEQUENCE [LARGE SCALE GENOMIC DNA]</scope>
    <source>
        <strain evidence="2">SpSt-381</strain>
    </source>
</reference>
<feature type="chain" id="PRO_5032281367" evidence="1">
    <location>
        <begin position="36"/>
        <end position="294"/>
    </location>
</feature>
<evidence type="ECO:0000313" key="2">
    <source>
        <dbReference type="EMBL" id="HGZ43063.1"/>
    </source>
</evidence>
<accession>A0A832I232</accession>
<evidence type="ECO:0000256" key="1">
    <source>
        <dbReference type="SAM" id="SignalP"/>
    </source>
</evidence>